<evidence type="ECO:0000256" key="4">
    <source>
        <dbReference type="ARBA" id="ARBA00022475"/>
    </source>
</evidence>
<protein>
    <recommendedName>
        <fullName evidence="13">Scavenger receptor class B member 1-like protein</fullName>
    </recommendedName>
</protein>
<dbReference type="GO" id="GO:0005737">
    <property type="term" value="C:cytoplasm"/>
    <property type="evidence" value="ECO:0007669"/>
    <property type="project" value="TreeGrafter"/>
</dbReference>
<feature type="compositionally biased region" description="Acidic residues" evidence="9">
    <location>
        <begin position="579"/>
        <end position="589"/>
    </location>
</feature>
<feature type="transmembrane region" description="Helical" evidence="10">
    <location>
        <begin position="65"/>
        <end position="86"/>
    </location>
</feature>
<sequence>MKEIVNFFAGRRYSAVNTNENEMQTMRKNPKSLNQNRPSINRGLSVLDALFHERKAGKQTRYPKFLFFLLSTGLLLIGAGILTFVFKPYDYIFKWKLLLEEDGEIFELWREPPVDLFLKVYLFNITNHEEFMSGRDKKLKIEEIGPYVYAEKMSHQNVSFNNNGTLSTIPHHPLEWREDLSEGHREDDIFYLPNIALLSIAHVTAPKSYFFRLPVNLVIRNTHSQPIVKMTAKEFMMGYESPLTTLGNTLLPHWISFDKVGLIDRMYDFDGDFETFYTGEKDIRMSGLYDTFRGSPNLPQWNGEHCSNIQGASDGTKFKSFMQENDTLLFFRKSMCRPQRLKRIGKVDPVQGLNAVKFVFEDHALDNGVNNKLNKCFCRESGKCLAEGLVDVTDCYYGFPIALSYPHFLDADPMLLENVTGCEPNRTKHESYFILNPMSGLPLKLSAKFQINMAMSDVRNMAHVEKFSHLTIPMLWFEIGLMELPERLEKRFSLYLNILPLVEKVGLYGSLTLGLILSIIAVTQVAFRASRSMTSQQQYNRNLVNNSVYNACEEKLATRDKSILAADHTKCTNKNNRTEEEEEDDYYEEDQNKSSEDDENSCLNIIRRDEFDGIQYELENDDALSDIEYNETNDEEGMQVESDNTSEKSRQSHFMEIDLSSSCFSSSNSGQSRRSSQTYVDIAQALMGNQRDTLLKIVESDDDES</sequence>
<dbReference type="GO" id="GO:0005886">
    <property type="term" value="C:plasma membrane"/>
    <property type="evidence" value="ECO:0007669"/>
    <property type="project" value="UniProtKB-SubCell"/>
</dbReference>
<keyword evidence="5 10" id="KW-0812">Transmembrane</keyword>
<evidence type="ECO:0000313" key="12">
    <source>
        <dbReference type="Proteomes" id="UP001107558"/>
    </source>
</evidence>
<evidence type="ECO:0000256" key="2">
    <source>
        <dbReference type="ARBA" id="ARBA00004236"/>
    </source>
</evidence>
<dbReference type="OrthoDB" id="18585at2759"/>
<feature type="transmembrane region" description="Helical" evidence="10">
    <location>
        <begin position="505"/>
        <end position="527"/>
    </location>
</feature>
<evidence type="ECO:0000256" key="9">
    <source>
        <dbReference type="SAM" id="MobiDB-lite"/>
    </source>
</evidence>
<comment type="subcellular location">
    <subcellularLocation>
        <location evidence="2">Cell membrane</location>
    </subcellularLocation>
</comment>
<accession>A0A9J6C8Z0</accession>
<keyword evidence="8" id="KW-0325">Glycoprotein</keyword>
<keyword evidence="7 10" id="KW-0472">Membrane</keyword>
<evidence type="ECO:0008006" key="13">
    <source>
        <dbReference type="Google" id="ProtNLM"/>
    </source>
</evidence>
<dbReference type="InterPro" id="IPR002159">
    <property type="entry name" value="CD36_fam"/>
</dbReference>
<evidence type="ECO:0000256" key="6">
    <source>
        <dbReference type="ARBA" id="ARBA00022989"/>
    </source>
</evidence>
<evidence type="ECO:0000313" key="11">
    <source>
        <dbReference type="EMBL" id="KAG5678344.1"/>
    </source>
</evidence>
<dbReference type="Pfam" id="PF01130">
    <property type="entry name" value="CD36"/>
    <property type="match status" value="1"/>
</dbReference>
<dbReference type="PANTHER" id="PTHR11923">
    <property type="entry name" value="SCAVENGER RECEPTOR CLASS B TYPE-1 SR-B1"/>
    <property type="match status" value="1"/>
</dbReference>
<evidence type="ECO:0000256" key="1">
    <source>
        <dbReference type="ARBA" id="ARBA00003156"/>
    </source>
</evidence>
<feature type="region of interest" description="Disordered" evidence="9">
    <location>
        <begin position="574"/>
        <end position="601"/>
    </location>
</feature>
<comment type="function">
    <text evidence="1">Plays an olfactory role that is not restricted to pheromone sensitivity.</text>
</comment>
<evidence type="ECO:0000256" key="7">
    <source>
        <dbReference type="ARBA" id="ARBA00023136"/>
    </source>
</evidence>
<evidence type="ECO:0000256" key="10">
    <source>
        <dbReference type="SAM" id="Phobius"/>
    </source>
</evidence>
<dbReference type="Proteomes" id="UP001107558">
    <property type="component" value="Chromosome 2"/>
</dbReference>
<keyword evidence="12" id="KW-1185">Reference proteome</keyword>
<dbReference type="AlphaFoldDB" id="A0A9J6C8Z0"/>
<dbReference type="GO" id="GO:0005044">
    <property type="term" value="F:scavenger receptor activity"/>
    <property type="evidence" value="ECO:0007669"/>
    <property type="project" value="TreeGrafter"/>
</dbReference>
<keyword evidence="4" id="KW-1003">Cell membrane</keyword>
<name>A0A9J6C8Z0_POLVA</name>
<dbReference type="PRINTS" id="PR01609">
    <property type="entry name" value="CD36FAMILY"/>
</dbReference>
<evidence type="ECO:0000256" key="5">
    <source>
        <dbReference type="ARBA" id="ARBA00022692"/>
    </source>
</evidence>
<evidence type="ECO:0000256" key="3">
    <source>
        <dbReference type="ARBA" id="ARBA00010532"/>
    </source>
</evidence>
<comment type="caution">
    <text evidence="11">The sequence shown here is derived from an EMBL/GenBank/DDBJ whole genome shotgun (WGS) entry which is preliminary data.</text>
</comment>
<dbReference type="PANTHER" id="PTHR11923:SF67">
    <property type="entry name" value="RE68569P"/>
    <property type="match status" value="1"/>
</dbReference>
<dbReference type="EMBL" id="JADBJN010000002">
    <property type="protein sequence ID" value="KAG5678344.1"/>
    <property type="molecule type" value="Genomic_DNA"/>
</dbReference>
<evidence type="ECO:0000256" key="8">
    <source>
        <dbReference type="ARBA" id="ARBA00023180"/>
    </source>
</evidence>
<keyword evidence="6 10" id="KW-1133">Transmembrane helix</keyword>
<comment type="similarity">
    <text evidence="3">Belongs to the CD36 family.</text>
</comment>
<gene>
    <name evidence="11" type="ORF">PVAND_008029</name>
</gene>
<proteinExistence type="inferred from homology"/>
<reference evidence="11" key="1">
    <citation type="submission" date="2021-03" db="EMBL/GenBank/DDBJ databases">
        <title>Chromosome level genome of the anhydrobiotic midge Polypedilum vanderplanki.</title>
        <authorList>
            <person name="Yoshida Y."/>
            <person name="Kikawada T."/>
            <person name="Gusev O."/>
        </authorList>
    </citation>
    <scope>NUCLEOTIDE SEQUENCE</scope>
    <source>
        <strain evidence="11">NIAS01</strain>
        <tissue evidence="11">Whole body or cell culture</tissue>
    </source>
</reference>
<organism evidence="11 12">
    <name type="scientific">Polypedilum vanderplanki</name>
    <name type="common">Sleeping chironomid midge</name>
    <dbReference type="NCBI Taxonomy" id="319348"/>
    <lineage>
        <taxon>Eukaryota</taxon>
        <taxon>Metazoa</taxon>
        <taxon>Ecdysozoa</taxon>
        <taxon>Arthropoda</taxon>
        <taxon>Hexapoda</taxon>
        <taxon>Insecta</taxon>
        <taxon>Pterygota</taxon>
        <taxon>Neoptera</taxon>
        <taxon>Endopterygota</taxon>
        <taxon>Diptera</taxon>
        <taxon>Nematocera</taxon>
        <taxon>Chironomoidea</taxon>
        <taxon>Chironomidae</taxon>
        <taxon>Chironominae</taxon>
        <taxon>Polypedilum</taxon>
        <taxon>Polypedilum</taxon>
    </lineage>
</organism>